<evidence type="ECO:0000256" key="1">
    <source>
        <dbReference type="ARBA" id="ARBA00022448"/>
    </source>
</evidence>
<keyword evidence="2 6" id="KW-0349">Heme</keyword>
<comment type="caution">
    <text evidence="9">The sequence shown here is derived from an EMBL/GenBank/DDBJ whole genome shotgun (WGS) entry which is preliminary data.</text>
</comment>
<keyword evidence="1" id="KW-0813">Transport</keyword>
<evidence type="ECO:0000256" key="7">
    <source>
        <dbReference type="SAM" id="SignalP"/>
    </source>
</evidence>
<feature type="chain" id="PRO_5014981066" evidence="7">
    <location>
        <begin position="23"/>
        <end position="266"/>
    </location>
</feature>
<proteinExistence type="predicted"/>
<feature type="domain" description="Cytochrome c" evidence="8">
    <location>
        <begin position="166"/>
        <end position="263"/>
    </location>
</feature>
<evidence type="ECO:0000256" key="3">
    <source>
        <dbReference type="ARBA" id="ARBA00022723"/>
    </source>
</evidence>
<dbReference type="PANTHER" id="PTHR37823:SF4">
    <property type="entry name" value="MENAQUINOL-CYTOCHROME C REDUCTASE CYTOCHROME B_C SUBUNIT"/>
    <property type="match status" value="1"/>
</dbReference>
<evidence type="ECO:0000256" key="6">
    <source>
        <dbReference type="PROSITE-ProRule" id="PRU00433"/>
    </source>
</evidence>
<evidence type="ECO:0000259" key="8">
    <source>
        <dbReference type="PROSITE" id="PS51007"/>
    </source>
</evidence>
<dbReference type="PROSITE" id="PS51007">
    <property type="entry name" value="CYTC"/>
    <property type="match status" value="2"/>
</dbReference>
<keyword evidence="4" id="KW-0249">Electron transport</keyword>
<gene>
    <name evidence="9" type="ORF">B0I00_2147</name>
</gene>
<dbReference type="PANTHER" id="PTHR37823">
    <property type="entry name" value="CYTOCHROME C-553-LIKE"/>
    <property type="match status" value="1"/>
</dbReference>
<sequence>MPTYLRASLALVLMSCSNPDPAPPPPAFERASADETAHGERLARVLGCLGCHGADLAGRDWSDKLGTLWTANLTRSASTLGARDFARTVVEGQRPGGRELWDMPSYLFTQLQPDEVAAVTRFVSSRPVTGSVHPDPSHGPELKTKMAQGLYKSSAAEVREKGSLLAPPAAGHDLARHITRATCAECHGIDLRGKTSPIDGRTTPDIRPLAASYSAADFETLLTTGKAAGGRELTLMSEVARGRYKHLTQRERAAIHAYLSVLAEQP</sequence>
<keyword evidence="7" id="KW-0732">Signal</keyword>
<dbReference type="InterPro" id="IPR036909">
    <property type="entry name" value="Cyt_c-like_dom_sf"/>
</dbReference>
<dbReference type="GO" id="GO:0009055">
    <property type="term" value="F:electron transfer activity"/>
    <property type="evidence" value="ECO:0007669"/>
    <property type="project" value="InterPro"/>
</dbReference>
<protein>
    <submittedName>
        <fullName evidence="9">Cytochrome c</fullName>
    </submittedName>
</protein>
<organism evidence="9 10">
    <name type="scientific">Novosphingobium kunmingense</name>
    <dbReference type="NCBI Taxonomy" id="1211806"/>
    <lineage>
        <taxon>Bacteria</taxon>
        <taxon>Pseudomonadati</taxon>
        <taxon>Pseudomonadota</taxon>
        <taxon>Alphaproteobacteria</taxon>
        <taxon>Sphingomonadales</taxon>
        <taxon>Sphingomonadaceae</taxon>
        <taxon>Novosphingobium</taxon>
    </lineage>
</organism>
<reference evidence="9 10" key="1">
    <citation type="submission" date="2017-11" db="EMBL/GenBank/DDBJ databases">
        <title>Genomic Encyclopedia of Type Strains, Phase III (KMG-III): the genomes of soil and plant-associated and newly described type strains.</title>
        <authorList>
            <person name="Whitman W."/>
        </authorList>
    </citation>
    <scope>NUCLEOTIDE SEQUENCE [LARGE SCALE GENOMIC DNA]</scope>
    <source>
        <strain evidence="9 10">CGMCC 1.12274</strain>
    </source>
</reference>
<dbReference type="EMBL" id="PHUF01000004">
    <property type="protein sequence ID" value="PKB14551.1"/>
    <property type="molecule type" value="Genomic_DNA"/>
</dbReference>
<evidence type="ECO:0000313" key="9">
    <source>
        <dbReference type="EMBL" id="PKB14551.1"/>
    </source>
</evidence>
<evidence type="ECO:0000256" key="5">
    <source>
        <dbReference type="ARBA" id="ARBA00023004"/>
    </source>
</evidence>
<dbReference type="Gene3D" id="1.10.760.10">
    <property type="entry name" value="Cytochrome c-like domain"/>
    <property type="match status" value="2"/>
</dbReference>
<dbReference type="GO" id="GO:0046872">
    <property type="term" value="F:metal ion binding"/>
    <property type="evidence" value="ECO:0007669"/>
    <property type="project" value="UniProtKB-KW"/>
</dbReference>
<evidence type="ECO:0000256" key="4">
    <source>
        <dbReference type="ARBA" id="ARBA00022982"/>
    </source>
</evidence>
<accession>A0A2N0H6H6</accession>
<dbReference type="OrthoDB" id="9811281at2"/>
<dbReference type="AlphaFoldDB" id="A0A2N0H6H6"/>
<feature type="domain" description="Cytochrome c" evidence="8">
    <location>
        <begin position="34"/>
        <end position="127"/>
    </location>
</feature>
<dbReference type="Proteomes" id="UP000232587">
    <property type="component" value="Unassembled WGS sequence"/>
</dbReference>
<name>A0A2N0H6H6_9SPHN</name>
<keyword evidence="5 6" id="KW-0408">Iron</keyword>
<evidence type="ECO:0000256" key="2">
    <source>
        <dbReference type="ARBA" id="ARBA00022617"/>
    </source>
</evidence>
<feature type="signal peptide" evidence="7">
    <location>
        <begin position="1"/>
        <end position="22"/>
    </location>
</feature>
<dbReference type="GO" id="GO:0020037">
    <property type="term" value="F:heme binding"/>
    <property type="evidence" value="ECO:0007669"/>
    <property type="project" value="InterPro"/>
</dbReference>
<dbReference type="RefSeq" id="WP_100867379.1">
    <property type="nucleotide sequence ID" value="NZ_PHUF01000004.1"/>
</dbReference>
<dbReference type="SUPFAM" id="SSF46626">
    <property type="entry name" value="Cytochrome c"/>
    <property type="match status" value="2"/>
</dbReference>
<keyword evidence="10" id="KW-1185">Reference proteome</keyword>
<evidence type="ECO:0000313" key="10">
    <source>
        <dbReference type="Proteomes" id="UP000232587"/>
    </source>
</evidence>
<dbReference type="InterPro" id="IPR051811">
    <property type="entry name" value="Cytochrome_c550/c551-like"/>
</dbReference>
<dbReference type="Pfam" id="PF00034">
    <property type="entry name" value="Cytochrom_C"/>
    <property type="match status" value="1"/>
</dbReference>
<keyword evidence="3 6" id="KW-0479">Metal-binding</keyword>
<dbReference type="InterPro" id="IPR009056">
    <property type="entry name" value="Cyt_c-like_dom"/>
</dbReference>